<dbReference type="Pfam" id="PF00069">
    <property type="entry name" value="Pkinase"/>
    <property type="match status" value="1"/>
</dbReference>
<keyword evidence="2" id="KW-0418">Kinase</keyword>
<proteinExistence type="predicted"/>
<evidence type="ECO:0000313" key="2">
    <source>
        <dbReference type="EMBL" id="AHC54761.1"/>
    </source>
</evidence>
<keyword evidence="2" id="KW-0723">Serine/threonine-protein kinase</keyword>
<dbReference type="InterPro" id="IPR000719">
    <property type="entry name" value="Prot_kinase_dom"/>
</dbReference>
<sequence length="233" mass="27163">MSFRSELAKELCGGRSEEYKDSTRKFANRGCFGCVYRCTKGEKTFAEKVVRCRPNGEEAEILREFDVMCLVWSANKELFLEPLFLEIDREQETAIIGMEWFDGETLGNTKEKDAFEEKLYMAAKELNSVDVSHRDLNHGNILVSKDGNIKVIDFGSTTLLNEEKVVFVLSDYISGSEEEEQLEKEEAKLYQLFEFFRLFATKDNIEKFLQEGEKWAEILRFRDKTLLMRMLCE</sequence>
<dbReference type="GO" id="GO:0004674">
    <property type="term" value="F:protein serine/threonine kinase activity"/>
    <property type="evidence" value="ECO:0007669"/>
    <property type="project" value="UniProtKB-KW"/>
</dbReference>
<gene>
    <name evidence="2" type="ORF">TNS_ORF43</name>
</gene>
<protein>
    <submittedName>
        <fullName evidence="2">Serine/threonine protein kinase</fullName>
    </submittedName>
</protein>
<accession>V9SEM6</accession>
<keyword evidence="3" id="KW-1185">Reference proteome</keyword>
<dbReference type="SUPFAM" id="SSF56112">
    <property type="entry name" value="Protein kinase-like (PK-like)"/>
    <property type="match status" value="1"/>
</dbReference>
<organism evidence="2 3">
    <name type="scientific">Tunisvirus fontaine2</name>
    <dbReference type="NCBI Taxonomy" id="1421067"/>
    <lineage>
        <taxon>Viruses</taxon>
        <taxon>Varidnaviria</taxon>
        <taxon>Bamfordvirae</taxon>
        <taxon>Nucleocytoviricota</taxon>
        <taxon>Megaviricetes</taxon>
        <taxon>Pimascovirales</taxon>
        <taxon>Pimascovirales incertae sedis</taxon>
        <taxon>Marseilleviridae</taxon>
        <taxon>Losannavirus</taxon>
        <taxon>Losannavirus tunisense</taxon>
    </lineage>
</organism>
<dbReference type="Proteomes" id="UP000232615">
    <property type="component" value="Segment"/>
</dbReference>
<dbReference type="Gene3D" id="1.10.510.10">
    <property type="entry name" value="Transferase(Phosphotransferase) domain 1"/>
    <property type="match status" value="1"/>
</dbReference>
<keyword evidence="2" id="KW-0808">Transferase</keyword>
<feature type="domain" description="Protein kinase" evidence="1">
    <location>
        <begin position="21"/>
        <end position="233"/>
    </location>
</feature>
<dbReference type="EMBL" id="KF483846">
    <property type="protein sequence ID" value="AHC54761.1"/>
    <property type="molecule type" value="Genomic_DNA"/>
</dbReference>
<evidence type="ECO:0000313" key="3">
    <source>
        <dbReference type="Proteomes" id="UP000232615"/>
    </source>
</evidence>
<dbReference type="PROSITE" id="PS50011">
    <property type="entry name" value="PROTEIN_KINASE_DOM"/>
    <property type="match status" value="1"/>
</dbReference>
<evidence type="ECO:0000259" key="1">
    <source>
        <dbReference type="PROSITE" id="PS50011"/>
    </source>
</evidence>
<dbReference type="InterPro" id="IPR011009">
    <property type="entry name" value="Kinase-like_dom_sf"/>
</dbReference>
<dbReference type="SMART" id="SM00220">
    <property type="entry name" value="S_TKc"/>
    <property type="match status" value="1"/>
</dbReference>
<dbReference type="GO" id="GO:0005524">
    <property type="term" value="F:ATP binding"/>
    <property type="evidence" value="ECO:0007669"/>
    <property type="project" value="InterPro"/>
</dbReference>
<reference evidence="2 3" key="1">
    <citation type="journal article" date="2014" name="Arch. Virol.">
        <title>Complete genome sequence of Tunisvirus, a new member of the proposed family Marseilleviridae.</title>
        <authorList>
            <person name="Aherfi S."/>
            <person name="Boughalmi M."/>
            <person name="Pagnier I."/>
            <person name="Fournous G."/>
            <person name="La Scola B."/>
            <person name="Raoult D."/>
            <person name="Colson P."/>
        </authorList>
    </citation>
    <scope>NUCLEOTIDE SEQUENCE [LARGE SCALE GENOMIC DNA]</scope>
    <source>
        <strain evidence="2 3">U484</strain>
    </source>
</reference>
<name>V9SEM6_9VIRU</name>